<comment type="caution">
    <text evidence="2">The sequence shown here is derived from an EMBL/GenBank/DDBJ whole genome shotgun (WGS) entry which is preliminary data.</text>
</comment>
<dbReference type="Pfam" id="PF08592">
    <property type="entry name" value="Anthrone_oxy"/>
    <property type="match status" value="1"/>
</dbReference>
<accession>A0A512NH39</accession>
<dbReference type="RefSeq" id="WP_147153341.1">
    <property type="nucleotide sequence ID" value="NZ_BKAJ01000097.1"/>
</dbReference>
<gene>
    <name evidence="2" type="ORF">RSO01_54350</name>
</gene>
<sequence length="159" mass="16553">MISHVVFVLIFAAAIGCGLVAGIFFAFSSFVMAALGRLPSDHGIAAMNAINVTVINPGFFLAFFGTAALCLAASAGVALRWTATSGTLVLLASVIYLVGCIGVTMLRNVPLNNALTAVTLGTPEGTALWTRYLSEWTMWNTVRAVAPVLSAILFTAALL</sequence>
<evidence type="ECO:0000256" key="1">
    <source>
        <dbReference type="SAM" id="Phobius"/>
    </source>
</evidence>
<dbReference type="InterPro" id="IPR013901">
    <property type="entry name" value="Anthrone_oxy"/>
</dbReference>
<protein>
    <submittedName>
        <fullName evidence="2">Membrane protein</fullName>
    </submittedName>
</protein>
<organism evidence="2 3">
    <name type="scientific">Reyranella soli</name>
    <dbReference type="NCBI Taxonomy" id="1230389"/>
    <lineage>
        <taxon>Bacteria</taxon>
        <taxon>Pseudomonadati</taxon>
        <taxon>Pseudomonadota</taxon>
        <taxon>Alphaproteobacteria</taxon>
        <taxon>Hyphomicrobiales</taxon>
        <taxon>Reyranellaceae</taxon>
        <taxon>Reyranella</taxon>
    </lineage>
</organism>
<feature type="transmembrane region" description="Helical" evidence="1">
    <location>
        <begin position="7"/>
        <end position="35"/>
    </location>
</feature>
<keyword evidence="1" id="KW-1133">Transmembrane helix</keyword>
<evidence type="ECO:0000313" key="2">
    <source>
        <dbReference type="EMBL" id="GEP58269.1"/>
    </source>
</evidence>
<keyword evidence="1" id="KW-0472">Membrane</keyword>
<dbReference type="Proteomes" id="UP000321058">
    <property type="component" value="Unassembled WGS sequence"/>
</dbReference>
<feature type="transmembrane region" description="Helical" evidence="1">
    <location>
        <begin position="86"/>
        <end position="106"/>
    </location>
</feature>
<dbReference type="AlphaFoldDB" id="A0A512NH39"/>
<reference evidence="2 3" key="1">
    <citation type="submission" date="2019-07" db="EMBL/GenBank/DDBJ databases">
        <title>Whole genome shotgun sequence of Reyranella soli NBRC 108950.</title>
        <authorList>
            <person name="Hosoyama A."/>
            <person name="Uohara A."/>
            <person name="Ohji S."/>
            <person name="Ichikawa N."/>
        </authorList>
    </citation>
    <scope>NUCLEOTIDE SEQUENCE [LARGE SCALE GENOMIC DNA]</scope>
    <source>
        <strain evidence="2 3">NBRC 108950</strain>
    </source>
</reference>
<name>A0A512NH39_9HYPH</name>
<proteinExistence type="predicted"/>
<evidence type="ECO:0000313" key="3">
    <source>
        <dbReference type="Proteomes" id="UP000321058"/>
    </source>
</evidence>
<dbReference type="EMBL" id="BKAJ01000097">
    <property type="protein sequence ID" value="GEP58269.1"/>
    <property type="molecule type" value="Genomic_DNA"/>
</dbReference>
<dbReference type="OrthoDB" id="428263at2"/>
<feature type="transmembrane region" description="Helical" evidence="1">
    <location>
        <begin position="138"/>
        <end position="158"/>
    </location>
</feature>
<keyword evidence="1" id="KW-0812">Transmembrane</keyword>
<feature type="transmembrane region" description="Helical" evidence="1">
    <location>
        <begin position="55"/>
        <end position="79"/>
    </location>
</feature>
<keyword evidence="3" id="KW-1185">Reference proteome</keyword>